<dbReference type="AlphaFoldDB" id="A0A2G2W2X6"/>
<dbReference type="OrthoDB" id="1937853at2759"/>
<dbReference type="EMBL" id="MLFT02000008">
    <property type="protein sequence ID" value="PHT39539.1"/>
    <property type="molecule type" value="Genomic_DNA"/>
</dbReference>
<dbReference type="PANTHER" id="PTHR33463">
    <property type="entry name" value="NB-ARC DOMAIN-CONTAINING PROTEIN-RELATED"/>
    <property type="match status" value="1"/>
</dbReference>
<name>A0A2G2W2X6_CAPBA</name>
<gene>
    <name evidence="2" type="ORF">CQW23_18393</name>
</gene>
<dbReference type="InterPro" id="IPR032675">
    <property type="entry name" value="LRR_dom_sf"/>
</dbReference>
<reference evidence="2 3" key="1">
    <citation type="journal article" date="2017" name="Genome Biol.">
        <title>New reference genome sequences of hot pepper reveal the massive evolution of plant disease-resistance genes by retroduplication.</title>
        <authorList>
            <person name="Kim S."/>
            <person name="Park J."/>
            <person name="Yeom S.I."/>
            <person name="Kim Y.M."/>
            <person name="Seo E."/>
            <person name="Kim K.T."/>
            <person name="Kim M.S."/>
            <person name="Lee J.M."/>
            <person name="Cheong K."/>
            <person name="Shin H.S."/>
            <person name="Kim S.B."/>
            <person name="Han K."/>
            <person name="Lee J."/>
            <person name="Park M."/>
            <person name="Lee H.A."/>
            <person name="Lee H.Y."/>
            <person name="Lee Y."/>
            <person name="Oh S."/>
            <person name="Lee J.H."/>
            <person name="Choi E."/>
            <person name="Choi E."/>
            <person name="Lee S.E."/>
            <person name="Jeon J."/>
            <person name="Kim H."/>
            <person name="Choi G."/>
            <person name="Song H."/>
            <person name="Lee J."/>
            <person name="Lee S.C."/>
            <person name="Kwon J.K."/>
            <person name="Lee H.Y."/>
            <person name="Koo N."/>
            <person name="Hong Y."/>
            <person name="Kim R.W."/>
            <person name="Kang W.H."/>
            <person name="Huh J.H."/>
            <person name="Kang B.C."/>
            <person name="Yang T.J."/>
            <person name="Lee Y.H."/>
            <person name="Bennetzen J.L."/>
            <person name="Choi D."/>
        </authorList>
    </citation>
    <scope>NUCLEOTIDE SEQUENCE [LARGE SCALE GENOMIC DNA]</scope>
    <source>
        <strain evidence="3">cv. PBC81</strain>
    </source>
</reference>
<sequence>MYEQAYNRGITLIESLKDACLLEANKMHYVKMHDVVRDVAIWISRTFGDEHTSVFQARIRLTEVSDIKISPSVKRISFVSNEIECLPDCFPKCPKTTSLLLQGNYRLEKIPQEFFLAFPALIVLNLSHTSIRALPSSINSLCQLRALILQSCFKLNELPPVANLHNLQVLDCDDTVLRCLPQGMDNLTNLRLLNMSPSYLGATSFDEISSLRNLTHLFIRVDSSSCLNRDYTWTWMTRLKGFHIRVGETSIHLPYNKSVRAINVHNCEIFSNGELSSMLQFASDLYLNKCMGLRKLIAYNTFNGLKFLNIQLCSCSFGPVEGGSGKLDPLPNLEHLDLLFIQNLNGVCSVPKNLEEIVIDQCYQLVELYVQCSSSDQAELVNSEIPRVRKLKLYYLPELGTLGEPQSTLEHLEELTVIGCDGLRKLPLSIQTSKNIKIIKGKPEWWSQLEWDDDNFKSNLEHCFHCMTGDVPINFHVFNC</sequence>
<evidence type="ECO:0008006" key="4">
    <source>
        <dbReference type="Google" id="ProtNLM"/>
    </source>
</evidence>
<accession>A0A2G2W2X6</accession>
<comment type="caution">
    <text evidence="2">The sequence shown here is derived from an EMBL/GenBank/DDBJ whole genome shotgun (WGS) entry which is preliminary data.</text>
</comment>
<dbReference type="InterPro" id="IPR050905">
    <property type="entry name" value="Plant_NBS-LRR"/>
</dbReference>
<evidence type="ECO:0000313" key="3">
    <source>
        <dbReference type="Proteomes" id="UP000224567"/>
    </source>
</evidence>
<proteinExistence type="predicted"/>
<dbReference type="Proteomes" id="UP000224567">
    <property type="component" value="Unassembled WGS sequence"/>
</dbReference>
<dbReference type="Gene3D" id="3.80.10.10">
    <property type="entry name" value="Ribonuclease Inhibitor"/>
    <property type="match status" value="2"/>
</dbReference>
<dbReference type="Pfam" id="PF13855">
    <property type="entry name" value="LRR_8"/>
    <property type="match status" value="1"/>
</dbReference>
<keyword evidence="1" id="KW-0611">Plant defense</keyword>
<dbReference type="SUPFAM" id="SSF52058">
    <property type="entry name" value="L domain-like"/>
    <property type="match status" value="1"/>
</dbReference>
<dbReference type="PANTHER" id="PTHR33463:SF218">
    <property type="entry name" value="DISEASE RESISTANCE PROTEIN RPS2-LIKE"/>
    <property type="match status" value="1"/>
</dbReference>
<evidence type="ECO:0000256" key="1">
    <source>
        <dbReference type="ARBA" id="ARBA00022821"/>
    </source>
</evidence>
<organism evidence="2 3">
    <name type="scientific">Capsicum baccatum</name>
    <name type="common">Peruvian pepper</name>
    <dbReference type="NCBI Taxonomy" id="33114"/>
    <lineage>
        <taxon>Eukaryota</taxon>
        <taxon>Viridiplantae</taxon>
        <taxon>Streptophyta</taxon>
        <taxon>Embryophyta</taxon>
        <taxon>Tracheophyta</taxon>
        <taxon>Spermatophyta</taxon>
        <taxon>Magnoliopsida</taxon>
        <taxon>eudicotyledons</taxon>
        <taxon>Gunneridae</taxon>
        <taxon>Pentapetalae</taxon>
        <taxon>asterids</taxon>
        <taxon>lamiids</taxon>
        <taxon>Solanales</taxon>
        <taxon>Solanaceae</taxon>
        <taxon>Solanoideae</taxon>
        <taxon>Capsiceae</taxon>
        <taxon>Capsicum</taxon>
    </lineage>
</organism>
<evidence type="ECO:0000313" key="2">
    <source>
        <dbReference type="EMBL" id="PHT39539.1"/>
    </source>
</evidence>
<reference evidence="3" key="2">
    <citation type="journal article" date="2017" name="J. Anim. Genet.">
        <title>Multiple reference genome sequences of hot pepper reveal the massive evolution of plant disease resistance genes by retroduplication.</title>
        <authorList>
            <person name="Kim S."/>
            <person name="Park J."/>
            <person name="Yeom S.-I."/>
            <person name="Kim Y.-M."/>
            <person name="Seo E."/>
            <person name="Kim K.-T."/>
            <person name="Kim M.-S."/>
            <person name="Lee J.M."/>
            <person name="Cheong K."/>
            <person name="Shin H.-S."/>
            <person name="Kim S.-B."/>
            <person name="Han K."/>
            <person name="Lee J."/>
            <person name="Park M."/>
            <person name="Lee H.-A."/>
            <person name="Lee H.-Y."/>
            <person name="Lee Y."/>
            <person name="Oh S."/>
            <person name="Lee J.H."/>
            <person name="Choi E."/>
            <person name="Choi E."/>
            <person name="Lee S.E."/>
            <person name="Jeon J."/>
            <person name="Kim H."/>
            <person name="Choi G."/>
            <person name="Song H."/>
            <person name="Lee J."/>
            <person name="Lee S.-C."/>
            <person name="Kwon J.-K."/>
            <person name="Lee H.-Y."/>
            <person name="Koo N."/>
            <person name="Hong Y."/>
            <person name="Kim R.W."/>
            <person name="Kang W.-H."/>
            <person name="Huh J.H."/>
            <person name="Kang B.-C."/>
            <person name="Yang T.-J."/>
            <person name="Lee Y.-H."/>
            <person name="Bennetzen J.L."/>
            <person name="Choi D."/>
        </authorList>
    </citation>
    <scope>NUCLEOTIDE SEQUENCE [LARGE SCALE GENOMIC DNA]</scope>
    <source>
        <strain evidence="3">cv. PBC81</strain>
    </source>
</reference>
<dbReference type="InterPro" id="IPR001611">
    <property type="entry name" value="Leu-rich_rpt"/>
</dbReference>
<keyword evidence="3" id="KW-1185">Reference proteome</keyword>
<protein>
    <recommendedName>
        <fullName evidence="4">NB-ARC domain-containing protein</fullName>
    </recommendedName>
</protein>